<dbReference type="RefSeq" id="WP_146599199.1">
    <property type="nucleotide sequence ID" value="NZ_SJPY01000002.1"/>
</dbReference>
<keyword evidence="6" id="KW-0326">Glycosidase</keyword>
<evidence type="ECO:0000256" key="2">
    <source>
        <dbReference type="ARBA" id="ARBA00007951"/>
    </source>
</evidence>
<evidence type="ECO:0000313" key="9">
    <source>
        <dbReference type="EMBL" id="TWU44197.1"/>
    </source>
</evidence>
<dbReference type="GO" id="GO:0005764">
    <property type="term" value="C:lysosome"/>
    <property type="evidence" value="ECO:0007669"/>
    <property type="project" value="TreeGrafter"/>
</dbReference>
<dbReference type="EMBL" id="SJPY01000002">
    <property type="protein sequence ID" value="TWU44197.1"/>
    <property type="molecule type" value="Genomic_DNA"/>
</dbReference>
<evidence type="ECO:0000256" key="7">
    <source>
        <dbReference type="SAM" id="SignalP"/>
    </source>
</evidence>
<sequence length="721" mass="81961" precursor="true">MKYLLRTLLIVILGTLPSQADEAPGKPSKKPAQDTSFEYRFPKDLEQTPDSIVRQKEWFRDAKFGAFIHFGVYSVLEGAYKGKVQGPRYAEWIWADAKISAAEYREVAMTFNPVEFDAEEWVQIFKDNGMKYVVITSKHHDGFALFDSAVSDFNIVDATPFKRDIIKELSEACHRNGLKFGVYYSQAQDWEDPDAPVMSPRRTRRGVMHPDLPQGFKPDFDKYLGEKSLPQVEELMKNYEIDLVWFDTPINMTFERAKQFTDVVRKYRPNCLINSRLIQQGRNRILAENLELFDYISVGDKEVPTTKLPLYFESPDSVSTSYGYKTFGNHQYHKEVEMIHRLVHTVCSGGNYLLNNGPMGNGKIDPEAVRLYGVIGDWMKVNGESIYATIRNPLPERPQWGDVSASKDGKTLYLHILEWPKSRAITVDDLPSAAASATYLATSENANFAQQGKSLEITLTAKPLDPYDTVVKVTLQESTDSEIRSSGHSNPARDAWAKLAGKSVGRPEFAFVENDPALPNVLIYGDSISIMYTQRVREKLKDKANVYRLYCNGGDSSSFIAKMTKMHEAMRDEKLDQPWTFDWDVIQFNIGLHDLKYISANKLDKQNGKQVTTLQEYQKNLDEIVGYLKKLAPEAKLIFATTTPVPEGEPGRFAGDAVKYNKVAEEVMSKYPEITINDLYSFTKPNQQVWWNKPGDVHYKPEGRSAQGDEVARIILESLAH</sequence>
<dbReference type="InterPro" id="IPR013780">
    <property type="entry name" value="Glyco_hydro_b"/>
</dbReference>
<dbReference type="CDD" id="cd00229">
    <property type="entry name" value="SGNH_hydrolase"/>
    <property type="match status" value="1"/>
</dbReference>
<comment type="caution">
    <text evidence="9">The sequence shown here is derived from an EMBL/GenBank/DDBJ whole genome shotgun (WGS) entry which is preliminary data.</text>
</comment>
<organism evidence="9 10">
    <name type="scientific">Novipirellula aureliae</name>
    <dbReference type="NCBI Taxonomy" id="2527966"/>
    <lineage>
        <taxon>Bacteria</taxon>
        <taxon>Pseudomonadati</taxon>
        <taxon>Planctomycetota</taxon>
        <taxon>Planctomycetia</taxon>
        <taxon>Pirellulales</taxon>
        <taxon>Pirellulaceae</taxon>
        <taxon>Novipirellula</taxon>
    </lineage>
</organism>
<proteinExistence type="inferred from homology"/>
<dbReference type="Pfam" id="PF01120">
    <property type="entry name" value="Alpha_L_fucos"/>
    <property type="match status" value="1"/>
</dbReference>
<dbReference type="GO" id="GO:0016788">
    <property type="term" value="F:hydrolase activity, acting on ester bonds"/>
    <property type="evidence" value="ECO:0007669"/>
    <property type="project" value="UniProtKB-ARBA"/>
</dbReference>
<accession>A0A5C6E893</accession>
<dbReference type="InterPro" id="IPR016286">
    <property type="entry name" value="FUC_metazoa-typ"/>
</dbReference>
<evidence type="ECO:0000256" key="3">
    <source>
        <dbReference type="ARBA" id="ARBA00012662"/>
    </source>
</evidence>
<dbReference type="InterPro" id="IPR017853">
    <property type="entry name" value="GH"/>
</dbReference>
<dbReference type="SMART" id="SM00812">
    <property type="entry name" value="Alpha_L_fucos"/>
    <property type="match status" value="1"/>
</dbReference>
<dbReference type="Gene3D" id="3.40.50.1110">
    <property type="entry name" value="SGNH hydrolase"/>
    <property type="match status" value="1"/>
</dbReference>
<gene>
    <name evidence="9" type="ORF">Q31b_17330</name>
</gene>
<dbReference type="PRINTS" id="PR00741">
    <property type="entry name" value="GLHYDRLASE29"/>
</dbReference>
<comment type="similarity">
    <text evidence="2">Belongs to the glycosyl hydrolase 29 family.</text>
</comment>
<keyword evidence="5" id="KW-0378">Hydrolase</keyword>
<protein>
    <recommendedName>
        <fullName evidence="3">alpha-L-fucosidase</fullName>
        <ecNumber evidence="3">3.2.1.51</ecNumber>
    </recommendedName>
</protein>
<dbReference type="PANTHER" id="PTHR10030:SF37">
    <property type="entry name" value="ALPHA-L-FUCOSIDASE-RELATED"/>
    <property type="match status" value="1"/>
</dbReference>
<dbReference type="OrthoDB" id="9815670at2"/>
<evidence type="ECO:0000313" key="10">
    <source>
        <dbReference type="Proteomes" id="UP000315471"/>
    </source>
</evidence>
<evidence type="ECO:0000256" key="5">
    <source>
        <dbReference type="ARBA" id="ARBA00022801"/>
    </source>
</evidence>
<evidence type="ECO:0000256" key="4">
    <source>
        <dbReference type="ARBA" id="ARBA00022729"/>
    </source>
</evidence>
<keyword evidence="4 7" id="KW-0732">Signal</keyword>
<dbReference type="InterPro" id="IPR036514">
    <property type="entry name" value="SGNH_hydro_sf"/>
</dbReference>
<dbReference type="AlphaFoldDB" id="A0A5C6E893"/>
<dbReference type="GO" id="GO:0006004">
    <property type="term" value="P:fucose metabolic process"/>
    <property type="evidence" value="ECO:0007669"/>
    <property type="project" value="InterPro"/>
</dbReference>
<evidence type="ECO:0000256" key="1">
    <source>
        <dbReference type="ARBA" id="ARBA00004071"/>
    </source>
</evidence>
<feature type="domain" description="Glycoside hydrolase family 29 N-terminal" evidence="8">
    <location>
        <begin position="45"/>
        <end position="384"/>
    </location>
</feature>
<dbReference type="Gene3D" id="3.20.20.80">
    <property type="entry name" value="Glycosidases"/>
    <property type="match status" value="1"/>
</dbReference>
<evidence type="ECO:0000256" key="6">
    <source>
        <dbReference type="ARBA" id="ARBA00023295"/>
    </source>
</evidence>
<feature type="chain" id="PRO_5023084159" description="alpha-L-fucosidase" evidence="7">
    <location>
        <begin position="21"/>
        <end position="721"/>
    </location>
</feature>
<name>A0A5C6E893_9BACT</name>
<dbReference type="InterPro" id="IPR000933">
    <property type="entry name" value="Glyco_hydro_29"/>
</dbReference>
<dbReference type="GO" id="GO:0016139">
    <property type="term" value="P:glycoside catabolic process"/>
    <property type="evidence" value="ECO:0007669"/>
    <property type="project" value="TreeGrafter"/>
</dbReference>
<comment type="function">
    <text evidence="1">Alpha-L-fucosidase is responsible for hydrolyzing the alpha-1,6-linked fucose joined to the reducing-end N-acetylglucosamine of the carbohydrate moieties of glycoproteins.</text>
</comment>
<dbReference type="Proteomes" id="UP000315471">
    <property type="component" value="Unassembled WGS sequence"/>
</dbReference>
<reference evidence="9 10" key="1">
    <citation type="submission" date="2019-02" db="EMBL/GenBank/DDBJ databases">
        <title>Deep-cultivation of Planctomycetes and their phenomic and genomic characterization uncovers novel biology.</title>
        <authorList>
            <person name="Wiegand S."/>
            <person name="Jogler M."/>
            <person name="Boedeker C."/>
            <person name="Pinto D."/>
            <person name="Vollmers J."/>
            <person name="Rivas-Marin E."/>
            <person name="Kohn T."/>
            <person name="Peeters S.H."/>
            <person name="Heuer A."/>
            <person name="Rast P."/>
            <person name="Oberbeckmann S."/>
            <person name="Bunk B."/>
            <person name="Jeske O."/>
            <person name="Meyerdierks A."/>
            <person name="Storesund J.E."/>
            <person name="Kallscheuer N."/>
            <person name="Luecker S."/>
            <person name="Lage O.M."/>
            <person name="Pohl T."/>
            <person name="Merkel B.J."/>
            <person name="Hornburger P."/>
            <person name="Mueller R.-W."/>
            <person name="Bruemmer F."/>
            <person name="Labrenz M."/>
            <person name="Spormann A.M."/>
            <person name="Op Den Camp H."/>
            <person name="Overmann J."/>
            <person name="Amann R."/>
            <person name="Jetten M.S.M."/>
            <person name="Mascher T."/>
            <person name="Medema M.H."/>
            <person name="Devos D.P."/>
            <person name="Kaster A.-K."/>
            <person name="Ovreas L."/>
            <person name="Rohde M."/>
            <person name="Galperin M.Y."/>
            <person name="Jogler C."/>
        </authorList>
    </citation>
    <scope>NUCLEOTIDE SEQUENCE [LARGE SCALE GENOMIC DNA]</scope>
    <source>
        <strain evidence="9 10">Q31b</strain>
    </source>
</reference>
<keyword evidence="10" id="KW-1185">Reference proteome</keyword>
<feature type="signal peptide" evidence="7">
    <location>
        <begin position="1"/>
        <end position="20"/>
    </location>
</feature>
<dbReference type="Gene3D" id="2.60.40.1180">
    <property type="entry name" value="Golgi alpha-mannosidase II"/>
    <property type="match status" value="1"/>
</dbReference>
<dbReference type="GO" id="GO:0004560">
    <property type="term" value="F:alpha-L-fucosidase activity"/>
    <property type="evidence" value="ECO:0007669"/>
    <property type="project" value="InterPro"/>
</dbReference>
<evidence type="ECO:0000259" key="8">
    <source>
        <dbReference type="Pfam" id="PF01120"/>
    </source>
</evidence>
<dbReference type="PANTHER" id="PTHR10030">
    <property type="entry name" value="ALPHA-L-FUCOSIDASE"/>
    <property type="match status" value="1"/>
</dbReference>
<dbReference type="EC" id="3.2.1.51" evidence="3"/>
<dbReference type="InterPro" id="IPR057739">
    <property type="entry name" value="Glyco_hydro_29_N"/>
</dbReference>
<dbReference type="SUPFAM" id="SSF51445">
    <property type="entry name" value="(Trans)glycosidases"/>
    <property type="match status" value="1"/>
</dbReference>
<dbReference type="SUPFAM" id="SSF52266">
    <property type="entry name" value="SGNH hydrolase"/>
    <property type="match status" value="1"/>
</dbReference>